<dbReference type="EMBL" id="BMQA01000071">
    <property type="protein sequence ID" value="GGJ62138.1"/>
    <property type="molecule type" value="Genomic_DNA"/>
</dbReference>
<protein>
    <submittedName>
        <fullName evidence="1">Uncharacterized protein</fullName>
    </submittedName>
</protein>
<reference evidence="1" key="2">
    <citation type="submission" date="2020-09" db="EMBL/GenBank/DDBJ databases">
        <authorList>
            <person name="Sun Q."/>
            <person name="Ohkuma M."/>
        </authorList>
    </citation>
    <scope>NUCLEOTIDE SEQUENCE</scope>
    <source>
        <strain evidence="1">JCM 3086</strain>
    </source>
</reference>
<dbReference type="AlphaFoldDB" id="A0A917P515"/>
<evidence type="ECO:0000313" key="1">
    <source>
        <dbReference type="EMBL" id="GGJ62138.1"/>
    </source>
</evidence>
<accession>A0A917P515</accession>
<sequence>MAELCERCWNCLANGLAAVEGATAPRLPTADEEEAEGVQTSGPATCRRCREEVRRYPTYYERWVDLEIDEQPAKEVPERYRWRLMKAPTPHAPTVIAVRVRVIDPLPSDPVIPAHAFRCPDEEAERQDLNP</sequence>
<dbReference type="Pfam" id="PF19561">
    <property type="entry name" value="DUF6083"/>
    <property type="match status" value="1"/>
</dbReference>
<gene>
    <name evidence="1" type="ORF">GCM10010121_085950</name>
</gene>
<evidence type="ECO:0000313" key="2">
    <source>
        <dbReference type="Proteomes" id="UP000657574"/>
    </source>
</evidence>
<dbReference type="Proteomes" id="UP000657574">
    <property type="component" value="Unassembled WGS sequence"/>
</dbReference>
<organism evidence="1 2">
    <name type="scientific">Streptomyces brasiliensis</name>
    <dbReference type="NCBI Taxonomy" id="1954"/>
    <lineage>
        <taxon>Bacteria</taxon>
        <taxon>Bacillati</taxon>
        <taxon>Actinomycetota</taxon>
        <taxon>Actinomycetes</taxon>
        <taxon>Kitasatosporales</taxon>
        <taxon>Streptomycetaceae</taxon>
        <taxon>Streptomyces</taxon>
    </lineage>
</organism>
<reference evidence="1" key="1">
    <citation type="journal article" date="2014" name="Int. J. Syst. Evol. Microbiol.">
        <title>Complete genome sequence of Corynebacterium casei LMG S-19264T (=DSM 44701T), isolated from a smear-ripened cheese.</title>
        <authorList>
            <consortium name="US DOE Joint Genome Institute (JGI-PGF)"/>
            <person name="Walter F."/>
            <person name="Albersmeier A."/>
            <person name="Kalinowski J."/>
            <person name="Ruckert C."/>
        </authorList>
    </citation>
    <scope>NUCLEOTIDE SEQUENCE</scope>
    <source>
        <strain evidence="1">JCM 3086</strain>
    </source>
</reference>
<dbReference type="InterPro" id="IPR045729">
    <property type="entry name" value="DUF6083"/>
</dbReference>
<name>A0A917P515_9ACTN</name>
<comment type="caution">
    <text evidence="1">The sequence shown here is derived from an EMBL/GenBank/DDBJ whole genome shotgun (WGS) entry which is preliminary data.</text>
</comment>
<proteinExistence type="predicted"/>
<keyword evidence="2" id="KW-1185">Reference proteome</keyword>
<dbReference type="RefSeq" id="WP_229841488.1">
    <property type="nucleotide sequence ID" value="NZ_BMQA01000071.1"/>
</dbReference>